<keyword evidence="1" id="KW-0732">Signal</keyword>
<dbReference type="Pfam" id="PF09898">
    <property type="entry name" value="DUF2125"/>
    <property type="match status" value="1"/>
</dbReference>
<evidence type="ECO:0008006" key="4">
    <source>
        <dbReference type="Google" id="ProtNLM"/>
    </source>
</evidence>
<dbReference type="Proteomes" id="UP000698242">
    <property type="component" value="Unassembled WGS sequence"/>
</dbReference>
<dbReference type="EMBL" id="APKE01000025">
    <property type="protein sequence ID" value="KAF0675476.1"/>
    <property type="molecule type" value="Genomic_DNA"/>
</dbReference>
<reference evidence="2" key="1">
    <citation type="submission" date="2013-03" db="EMBL/GenBank/DDBJ databases">
        <title>Genome Sequence of the Profundibacterium mesophilum strain KAUST100406-0324T from Red Sea, a novel genus in the family Rhodobacteraceae.</title>
        <authorList>
            <person name="Essack M."/>
            <person name="Alam I."/>
            <person name="Lafi F."/>
            <person name="Alawi W."/>
            <person name="Kamanu F."/>
            <person name="Al-Suwailem A."/>
            <person name="Lee O.O."/>
            <person name="Xu Y."/>
            <person name="Bajic V."/>
            <person name="Qian P.-Y."/>
            <person name="Archer J."/>
        </authorList>
    </citation>
    <scope>NUCLEOTIDE SEQUENCE</scope>
    <source>
        <strain evidence="2">KAUST100406-0324</strain>
    </source>
</reference>
<comment type="caution">
    <text evidence="2">The sequence shown here is derived from an EMBL/GenBank/DDBJ whole genome shotgun (WGS) entry which is preliminary data.</text>
</comment>
<feature type="chain" id="PRO_5036904326" description="DUF2125 domain-containing protein" evidence="1">
    <location>
        <begin position="33"/>
        <end position="509"/>
    </location>
</feature>
<evidence type="ECO:0000256" key="1">
    <source>
        <dbReference type="SAM" id="SignalP"/>
    </source>
</evidence>
<organism evidence="2 3">
    <name type="scientific">Profundibacterium mesophilum KAUST100406-0324</name>
    <dbReference type="NCBI Taxonomy" id="1037889"/>
    <lineage>
        <taxon>Bacteria</taxon>
        <taxon>Pseudomonadati</taxon>
        <taxon>Pseudomonadota</taxon>
        <taxon>Alphaproteobacteria</taxon>
        <taxon>Rhodobacterales</taxon>
        <taxon>Roseobacteraceae</taxon>
        <taxon>Profundibacterium</taxon>
    </lineage>
</organism>
<name>A0A921NUI0_9RHOB</name>
<dbReference type="OrthoDB" id="7791409at2"/>
<gene>
    <name evidence="2" type="ORF">PMES_02106</name>
</gene>
<accession>A0A921NUI0</accession>
<dbReference type="RefSeq" id="WP_159965630.1">
    <property type="nucleotide sequence ID" value="NZ_APKE01000025.1"/>
</dbReference>
<dbReference type="AlphaFoldDB" id="A0A921NUI0"/>
<proteinExistence type="predicted"/>
<feature type="signal peptide" evidence="1">
    <location>
        <begin position="1"/>
        <end position="32"/>
    </location>
</feature>
<protein>
    <recommendedName>
        <fullName evidence="4">DUF2125 domain-containing protein</fullName>
    </recommendedName>
</protein>
<dbReference type="InterPro" id="IPR018666">
    <property type="entry name" value="DUF2125"/>
</dbReference>
<evidence type="ECO:0000313" key="2">
    <source>
        <dbReference type="EMBL" id="KAF0675476.1"/>
    </source>
</evidence>
<evidence type="ECO:0000313" key="3">
    <source>
        <dbReference type="Proteomes" id="UP000698242"/>
    </source>
</evidence>
<keyword evidence="3" id="KW-1185">Reference proteome</keyword>
<sequence length="509" mass="52590">MLRNIIRRNALGAPVVVHAFAVLAWSAGPAAAQITPDALWESWKSLGAASGQTLLADRQDREGGALQLRELTAEAILPDGVMRTRIDMVRLAPNPDGSVAIEVSPRYDISFLPAPGDPAGMRVDLTLVSEGLEMTARGDPARVRYDIEADALRVTSVPGPADARAPIDLAFTFEDVSGLYGVAGDGSAPGITSDLRAARAALTLSAVDPEGGGGRAALTASYDDVTLAARSDGSGPGGDVAAALLSGEATARAAIAHEGGRFELTYSGGGSESRIAGNSRGGGFDSAVEDGTMRYALRSDGLAFEFLSERLGLAPIGAAFDRLRARAELPVAASDAASPFALLLDLAGLTLSEPIWTVLDPSGVLPRDPARLLLEMDGTAQVTGDLTDPAALAEGVPPLEPRTLELRDLALSVAGAELSGTGTLTFDPEDRHSYPGFPAPTGAVQLWLKGSTGLIENLARIGVIPPGQAMGAQMMLGMFASPAEAPDTVRSRIEFGPDGTITANGQRLR</sequence>